<name>A0ABX1CUW0_9FLAO</name>
<protein>
    <submittedName>
        <fullName evidence="1">Uncharacterized protein</fullName>
    </submittedName>
</protein>
<proteinExistence type="predicted"/>
<dbReference type="Proteomes" id="UP000703674">
    <property type="component" value="Unassembled WGS sequence"/>
</dbReference>
<evidence type="ECO:0000313" key="2">
    <source>
        <dbReference type="Proteomes" id="UP000703674"/>
    </source>
</evidence>
<keyword evidence="2" id="KW-1185">Reference proteome</keyword>
<organism evidence="1 2">
    <name type="scientific">Salinimicrobium oceani</name>
    <dbReference type="NCBI Taxonomy" id="2722702"/>
    <lineage>
        <taxon>Bacteria</taxon>
        <taxon>Pseudomonadati</taxon>
        <taxon>Bacteroidota</taxon>
        <taxon>Flavobacteriia</taxon>
        <taxon>Flavobacteriales</taxon>
        <taxon>Flavobacteriaceae</taxon>
        <taxon>Salinimicrobium</taxon>
    </lineage>
</organism>
<dbReference type="EMBL" id="JAAVJR010000002">
    <property type="protein sequence ID" value="NJW52086.1"/>
    <property type="molecule type" value="Genomic_DNA"/>
</dbReference>
<comment type="caution">
    <text evidence="1">The sequence shown here is derived from an EMBL/GenBank/DDBJ whole genome shotgun (WGS) entry which is preliminary data.</text>
</comment>
<evidence type="ECO:0000313" key="1">
    <source>
        <dbReference type="EMBL" id="NJW52086.1"/>
    </source>
</evidence>
<reference evidence="1 2" key="1">
    <citation type="submission" date="2020-03" db="EMBL/GenBank/DDBJ databases">
        <title>Salinimicrobium sp. nov, isolated from SCS.</title>
        <authorList>
            <person name="Cao W.R."/>
        </authorList>
    </citation>
    <scope>NUCLEOTIDE SEQUENCE [LARGE SCALE GENOMIC DNA]</scope>
    <source>
        <strain evidence="2">J15B91</strain>
    </source>
</reference>
<gene>
    <name evidence="1" type="ORF">HC175_04055</name>
</gene>
<accession>A0ABX1CUW0</accession>
<sequence length="72" mass="8017">MSTELCCGIPSENDLFGRYYSARLPIKHYAGNSIEAFVEKATVENSPAGKKITTVETAKKIRFKNAIFEALF</sequence>
<dbReference type="RefSeq" id="WP_168137244.1">
    <property type="nucleotide sequence ID" value="NZ_JAAVJR010000002.1"/>
</dbReference>